<evidence type="ECO:0000313" key="2">
    <source>
        <dbReference type="EMBL" id="MDI9863564.1"/>
    </source>
</evidence>
<gene>
    <name evidence="2" type="ORF">QM480_04475</name>
</gene>
<keyword evidence="1" id="KW-0472">Membrane</keyword>
<reference evidence="2 3" key="1">
    <citation type="submission" date="2023-05" db="EMBL/GenBank/DDBJ databases">
        <title>Novel species of genus Flectobacillus isolated from stream in China.</title>
        <authorList>
            <person name="Lu H."/>
        </authorList>
    </citation>
    <scope>NUCLEOTIDE SEQUENCE [LARGE SCALE GENOMIC DNA]</scope>
    <source>
        <strain evidence="2 3">DC10W</strain>
    </source>
</reference>
<name>A0ABT6YJ00_9BACT</name>
<evidence type="ECO:0000256" key="1">
    <source>
        <dbReference type="SAM" id="Phobius"/>
    </source>
</evidence>
<proteinExistence type="predicted"/>
<keyword evidence="1" id="KW-0812">Transmembrane</keyword>
<feature type="transmembrane region" description="Helical" evidence="1">
    <location>
        <begin position="40"/>
        <end position="60"/>
    </location>
</feature>
<sequence length="142" mass="16892">MSNFMLKIILSIRDKSWFYSHQLYPDDTAESNYKDFKVKFSLFFIPPLLFIVSITCRLFVLSLDKPVHLDSHDYRVVFPLVILFGGMFYYVYSLIFKKIEKFPIDETNDLGINKNRIFIISVISLEMFIVFFILYLLFPADK</sequence>
<comment type="caution">
    <text evidence="2">The sequence shown here is derived from an EMBL/GenBank/DDBJ whole genome shotgun (WGS) entry which is preliminary data.</text>
</comment>
<keyword evidence="1" id="KW-1133">Transmembrane helix</keyword>
<feature type="transmembrane region" description="Helical" evidence="1">
    <location>
        <begin position="117"/>
        <end position="138"/>
    </location>
</feature>
<dbReference type="Proteomes" id="UP001236569">
    <property type="component" value="Unassembled WGS sequence"/>
</dbReference>
<feature type="transmembrane region" description="Helical" evidence="1">
    <location>
        <begin position="76"/>
        <end position="96"/>
    </location>
</feature>
<organism evidence="2 3">
    <name type="scientific">Flectobacillus longus</name>
    <dbReference type="NCBI Taxonomy" id="2984207"/>
    <lineage>
        <taxon>Bacteria</taxon>
        <taxon>Pseudomonadati</taxon>
        <taxon>Bacteroidota</taxon>
        <taxon>Cytophagia</taxon>
        <taxon>Cytophagales</taxon>
        <taxon>Flectobacillaceae</taxon>
        <taxon>Flectobacillus</taxon>
    </lineage>
</organism>
<dbReference type="EMBL" id="JASHID010000003">
    <property type="protein sequence ID" value="MDI9863564.1"/>
    <property type="molecule type" value="Genomic_DNA"/>
</dbReference>
<protein>
    <submittedName>
        <fullName evidence="2">Uncharacterized protein</fullName>
    </submittedName>
</protein>
<evidence type="ECO:0000313" key="3">
    <source>
        <dbReference type="Proteomes" id="UP001236569"/>
    </source>
</evidence>
<dbReference type="RefSeq" id="WP_283368842.1">
    <property type="nucleotide sequence ID" value="NZ_JASHID010000003.1"/>
</dbReference>
<keyword evidence="3" id="KW-1185">Reference proteome</keyword>
<accession>A0ABT6YJ00</accession>